<name>A0A4R5EKA4_9RHOB</name>
<evidence type="ECO:0000256" key="5">
    <source>
        <dbReference type="ARBA" id="ARBA00022723"/>
    </source>
</evidence>
<dbReference type="CDD" id="cd24155">
    <property type="entry name" value="NUDIX_ADPRase"/>
    <property type="match status" value="1"/>
</dbReference>
<evidence type="ECO:0000313" key="17">
    <source>
        <dbReference type="Proteomes" id="UP000294662"/>
    </source>
</evidence>
<sequence>MADLFFYGTLRHLPLLGIVLGCRPDRLNARAAELPGHAVHWAKGEIFPMIVPADGAAAPGLLVSGLTEQDIGRLSFYEGGFGYRREVVQVSLQNGEYGAGEVFFPDPGLWEIGAPWVLEDWAARWGAISCRAAQEVMAYHGRLSAEEIAARFPSIRRRAASWVAAQARPADPDRDVDRDVVLRTHAFTHMNFHGIEEADLQFRRYDGEMSPVLNRSALMVGEAAVVLPYDPVRDVVLLVEQFRAPVYLSGDRAPWVWEPVAGLVDPGETPDSTALREAEEEAGLTLARLEKAGEAYSSTGASGEYVHLYVGIADLTRVAEIGGLDSEGEDIRSAVLSFDALMEGVDTHRYRDMPLIVTALWLARHRDRLRG</sequence>
<dbReference type="InterPro" id="IPR009288">
    <property type="entry name" value="AIG2-like_dom"/>
</dbReference>
<feature type="binding site" evidence="13">
    <location>
        <position position="277"/>
    </location>
    <ligand>
        <name>Mg(2+)</name>
        <dbReference type="ChEBI" id="CHEBI:18420"/>
        <label>1</label>
    </ligand>
</feature>
<dbReference type="GO" id="GO:0046872">
    <property type="term" value="F:metal ion binding"/>
    <property type="evidence" value="ECO:0007669"/>
    <property type="project" value="UniProtKB-KW"/>
</dbReference>
<dbReference type="InterPro" id="IPR004385">
    <property type="entry name" value="NDP_pyrophosphatase"/>
</dbReference>
<organism evidence="16 17">
    <name type="scientific">Antarcticimicrobium sediminis</name>
    <dbReference type="NCBI Taxonomy" id="2546227"/>
    <lineage>
        <taxon>Bacteria</taxon>
        <taxon>Pseudomonadati</taxon>
        <taxon>Pseudomonadota</taxon>
        <taxon>Alphaproteobacteria</taxon>
        <taxon>Rhodobacterales</taxon>
        <taxon>Paracoccaceae</taxon>
        <taxon>Antarcticimicrobium</taxon>
    </lineage>
</organism>
<feature type="binding site" evidence="13">
    <location>
        <position position="261"/>
    </location>
    <ligand>
        <name>Mg(2+)</name>
        <dbReference type="ChEBI" id="CHEBI:18420"/>
        <label>1</label>
    </ligand>
</feature>
<comment type="catalytic activity">
    <reaction evidence="12">
        <text>ADP-D-ribose + H2O = D-ribose 5-phosphate + AMP + 2 H(+)</text>
        <dbReference type="Rhea" id="RHEA:10412"/>
        <dbReference type="ChEBI" id="CHEBI:15377"/>
        <dbReference type="ChEBI" id="CHEBI:15378"/>
        <dbReference type="ChEBI" id="CHEBI:57967"/>
        <dbReference type="ChEBI" id="CHEBI:78346"/>
        <dbReference type="ChEBI" id="CHEBI:456215"/>
        <dbReference type="EC" id="3.6.1.13"/>
    </reaction>
</comment>
<evidence type="ECO:0000256" key="12">
    <source>
        <dbReference type="ARBA" id="ARBA00049546"/>
    </source>
</evidence>
<dbReference type="Pfam" id="PF06094">
    <property type="entry name" value="GGACT"/>
    <property type="match status" value="1"/>
</dbReference>
<dbReference type="SUPFAM" id="SSF55811">
    <property type="entry name" value="Nudix"/>
    <property type="match status" value="1"/>
</dbReference>
<comment type="function">
    <text evidence="8">Acts on ADP-mannose and ADP-glucose as well as ADP-ribose. Prevents glycogen biosynthesis. The reaction catalyzed by this enzyme is a limiting step of the gluconeogenic process.</text>
</comment>
<evidence type="ECO:0000256" key="3">
    <source>
        <dbReference type="ARBA" id="ARBA00012453"/>
    </source>
</evidence>
<evidence type="ECO:0000256" key="14">
    <source>
        <dbReference type="PIRSR" id="PIRSR604385-3"/>
    </source>
</evidence>
<dbReference type="InterPro" id="IPR020084">
    <property type="entry name" value="NUDIX_hydrolase_CS"/>
</dbReference>
<dbReference type="NCBIfam" id="TIGR00052">
    <property type="entry name" value="nudix-type nucleoside diphosphatase, YffH/AdpP family"/>
    <property type="match status" value="1"/>
</dbReference>
<evidence type="ECO:0000256" key="6">
    <source>
        <dbReference type="ARBA" id="ARBA00022801"/>
    </source>
</evidence>
<dbReference type="PANTHER" id="PTHR11839">
    <property type="entry name" value="UDP/ADP-SUGAR PYROPHOSPHATASE"/>
    <property type="match status" value="1"/>
</dbReference>
<dbReference type="Gene3D" id="3.90.79.10">
    <property type="entry name" value="Nucleoside Triphosphate Pyrophosphohydrolase"/>
    <property type="match status" value="1"/>
</dbReference>
<dbReference type="GO" id="GO:0019693">
    <property type="term" value="P:ribose phosphate metabolic process"/>
    <property type="evidence" value="ECO:0007669"/>
    <property type="project" value="TreeGrafter"/>
</dbReference>
<evidence type="ECO:0000256" key="10">
    <source>
        <dbReference type="ARBA" id="ARBA00030308"/>
    </source>
</evidence>
<dbReference type="AlphaFoldDB" id="A0A4R5EKA4"/>
<dbReference type="CDD" id="cd06661">
    <property type="entry name" value="GGCT_like"/>
    <property type="match status" value="1"/>
</dbReference>
<dbReference type="GO" id="GO:0047631">
    <property type="term" value="F:ADP-ribose diphosphatase activity"/>
    <property type="evidence" value="ECO:0007669"/>
    <property type="project" value="UniProtKB-EC"/>
</dbReference>
<comment type="cofactor">
    <cofactor evidence="1 13">
        <name>Mg(2+)</name>
        <dbReference type="ChEBI" id="CHEBI:18420"/>
    </cofactor>
</comment>
<proteinExistence type="inferred from homology"/>
<dbReference type="GO" id="GO:0019144">
    <property type="term" value="F:ADP-sugar diphosphatase activity"/>
    <property type="evidence" value="ECO:0007669"/>
    <property type="project" value="TreeGrafter"/>
</dbReference>
<keyword evidence="7 13" id="KW-0460">Magnesium</keyword>
<comment type="similarity">
    <text evidence="2">Belongs to the Nudix hydrolase family. NudF subfamily.</text>
</comment>
<dbReference type="PROSITE" id="PS51462">
    <property type="entry name" value="NUDIX"/>
    <property type="match status" value="1"/>
</dbReference>
<dbReference type="GO" id="GO:0005829">
    <property type="term" value="C:cytosol"/>
    <property type="evidence" value="ECO:0007669"/>
    <property type="project" value="TreeGrafter"/>
</dbReference>
<evidence type="ECO:0000256" key="11">
    <source>
        <dbReference type="ARBA" id="ARBA00033056"/>
    </source>
</evidence>
<keyword evidence="6" id="KW-0378">Hydrolase</keyword>
<dbReference type="InterPro" id="IPR013024">
    <property type="entry name" value="GGCT-like"/>
</dbReference>
<dbReference type="Pfam" id="PF00293">
    <property type="entry name" value="NUDIX"/>
    <property type="match status" value="1"/>
</dbReference>
<keyword evidence="5 13" id="KW-0479">Metal-binding</keyword>
<evidence type="ECO:0000256" key="9">
    <source>
        <dbReference type="ARBA" id="ARBA00030162"/>
    </source>
</evidence>
<accession>A0A4R5EKA4</accession>
<feature type="binding site" evidence="13">
    <location>
        <position position="281"/>
    </location>
    <ligand>
        <name>Mg(2+)</name>
        <dbReference type="ChEBI" id="CHEBI:18420"/>
        <label>1</label>
    </ligand>
</feature>
<evidence type="ECO:0000256" key="2">
    <source>
        <dbReference type="ARBA" id="ARBA00007482"/>
    </source>
</evidence>
<evidence type="ECO:0000313" key="16">
    <source>
        <dbReference type="EMBL" id="TDE35061.1"/>
    </source>
</evidence>
<dbReference type="PANTHER" id="PTHR11839:SF5">
    <property type="entry name" value="ADP-RIBOSE PYROPHOSPHATASE"/>
    <property type="match status" value="1"/>
</dbReference>
<evidence type="ECO:0000256" key="4">
    <source>
        <dbReference type="ARBA" id="ARBA00013297"/>
    </source>
</evidence>
<feature type="short sequence motif" description="Nudix box" evidence="14">
    <location>
        <begin position="262"/>
        <end position="284"/>
    </location>
</feature>
<dbReference type="EMBL" id="SMFP01000015">
    <property type="protein sequence ID" value="TDE35061.1"/>
    <property type="molecule type" value="Genomic_DNA"/>
</dbReference>
<dbReference type="GO" id="GO:0006753">
    <property type="term" value="P:nucleoside phosphate metabolic process"/>
    <property type="evidence" value="ECO:0007669"/>
    <property type="project" value="TreeGrafter"/>
</dbReference>
<dbReference type="PROSITE" id="PS00893">
    <property type="entry name" value="NUDIX_BOX"/>
    <property type="match status" value="1"/>
</dbReference>
<dbReference type="Gene3D" id="3.10.490.10">
    <property type="entry name" value="Gamma-glutamyl cyclotransferase-like"/>
    <property type="match status" value="1"/>
</dbReference>
<dbReference type="OrthoDB" id="5292471at2"/>
<feature type="binding site" evidence="13">
    <location>
        <position position="329"/>
    </location>
    <ligand>
        <name>Mg(2+)</name>
        <dbReference type="ChEBI" id="CHEBI:18420"/>
        <label>1</label>
    </ligand>
</feature>
<evidence type="ECO:0000256" key="1">
    <source>
        <dbReference type="ARBA" id="ARBA00001946"/>
    </source>
</evidence>
<dbReference type="Proteomes" id="UP000294662">
    <property type="component" value="Unassembled WGS sequence"/>
</dbReference>
<reference evidence="16 17" key="1">
    <citation type="submission" date="2019-03" db="EMBL/GenBank/DDBJ databases">
        <authorList>
            <person name="Zhang S."/>
        </authorList>
    </citation>
    <scope>NUCLEOTIDE SEQUENCE [LARGE SCALE GENOMIC DNA]</scope>
    <source>
        <strain evidence="16 17">S4J41</strain>
    </source>
</reference>
<dbReference type="InterPro" id="IPR036568">
    <property type="entry name" value="GGCT-like_sf"/>
</dbReference>
<dbReference type="SUPFAM" id="SSF110857">
    <property type="entry name" value="Gamma-glutamyl cyclotransferase-like"/>
    <property type="match status" value="1"/>
</dbReference>
<keyword evidence="17" id="KW-1185">Reference proteome</keyword>
<dbReference type="InterPro" id="IPR000086">
    <property type="entry name" value="NUDIX_hydrolase_dom"/>
</dbReference>
<dbReference type="InterPro" id="IPR015797">
    <property type="entry name" value="NUDIX_hydrolase-like_dom_sf"/>
</dbReference>
<evidence type="ECO:0000256" key="8">
    <source>
        <dbReference type="ARBA" id="ARBA00025164"/>
    </source>
</evidence>
<comment type="caution">
    <text evidence="16">The sequence shown here is derived from an EMBL/GenBank/DDBJ whole genome shotgun (WGS) entry which is preliminary data.</text>
</comment>
<dbReference type="RefSeq" id="WP_132830993.1">
    <property type="nucleotide sequence ID" value="NZ_SMFP01000015.1"/>
</dbReference>
<protein>
    <recommendedName>
        <fullName evidence="4">ADP-ribose pyrophosphatase</fullName>
        <ecNumber evidence="3">3.6.1.13</ecNumber>
    </recommendedName>
    <alternativeName>
        <fullName evidence="9">ADP-ribose diphosphatase</fullName>
    </alternativeName>
    <alternativeName>
        <fullName evidence="11">ADP-ribose phosphohydrolase</fullName>
    </alternativeName>
    <alternativeName>
        <fullName evidence="10">Adenosine diphosphoribose pyrophosphatase</fullName>
    </alternativeName>
</protein>
<evidence type="ECO:0000259" key="15">
    <source>
        <dbReference type="PROSITE" id="PS51462"/>
    </source>
</evidence>
<feature type="domain" description="Nudix hydrolase" evidence="15">
    <location>
        <begin position="219"/>
        <end position="358"/>
    </location>
</feature>
<evidence type="ECO:0000256" key="13">
    <source>
        <dbReference type="PIRSR" id="PIRSR604385-2"/>
    </source>
</evidence>
<gene>
    <name evidence="16" type="ORF">E1B25_18035</name>
</gene>
<dbReference type="EC" id="3.6.1.13" evidence="3"/>
<evidence type="ECO:0000256" key="7">
    <source>
        <dbReference type="ARBA" id="ARBA00022842"/>
    </source>
</evidence>